<feature type="transmembrane region" description="Helical" evidence="6">
    <location>
        <begin position="43"/>
        <end position="65"/>
    </location>
</feature>
<feature type="transmembrane region" description="Helical" evidence="6">
    <location>
        <begin position="71"/>
        <end position="93"/>
    </location>
</feature>
<evidence type="ECO:0000313" key="7">
    <source>
        <dbReference type="EMBL" id="MBS4202061.1"/>
    </source>
</evidence>
<keyword evidence="2" id="KW-1003">Cell membrane</keyword>
<feature type="transmembrane region" description="Helical" evidence="6">
    <location>
        <begin position="13"/>
        <end position="31"/>
    </location>
</feature>
<dbReference type="AlphaFoldDB" id="A0A942TPC7"/>
<evidence type="ECO:0000256" key="3">
    <source>
        <dbReference type="ARBA" id="ARBA00022692"/>
    </source>
</evidence>
<feature type="transmembrane region" description="Helical" evidence="6">
    <location>
        <begin position="221"/>
        <end position="241"/>
    </location>
</feature>
<dbReference type="InterPro" id="IPR019108">
    <property type="entry name" value="Caa3_assmbl_CtaG-rel"/>
</dbReference>
<feature type="transmembrane region" description="Helical" evidence="6">
    <location>
        <begin position="162"/>
        <end position="186"/>
    </location>
</feature>
<feature type="transmembrane region" description="Helical" evidence="6">
    <location>
        <begin position="138"/>
        <end position="155"/>
    </location>
</feature>
<keyword evidence="5 6" id="KW-0472">Membrane</keyword>
<dbReference type="Proteomes" id="UP000682713">
    <property type="component" value="Unassembled WGS sequence"/>
</dbReference>
<keyword evidence="8" id="KW-1185">Reference proteome</keyword>
<accession>A0A942TPC7</accession>
<evidence type="ECO:0000256" key="1">
    <source>
        <dbReference type="ARBA" id="ARBA00004651"/>
    </source>
</evidence>
<organism evidence="7 8">
    <name type="scientific">Lederbergia citrisecunda</name>
    <dbReference type="NCBI Taxonomy" id="2833583"/>
    <lineage>
        <taxon>Bacteria</taxon>
        <taxon>Bacillati</taxon>
        <taxon>Bacillota</taxon>
        <taxon>Bacilli</taxon>
        <taxon>Bacillales</taxon>
        <taxon>Bacillaceae</taxon>
        <taxon>Lederbergia</taxon>
    </lineage>
</organism>
<keyword evidence="3 6" id="KW-0812">Transmembrane</keyword>
<gene>
    <name evidence="7" type="ORF">KHA93_20850</name>
</gene>
<dbReference type="EMBL" id="JAGYPJ010000001">
    <property type="protein sequence ID" value="MBS4202061.1"/>
    <property type="molecule type" value="Genomic_DNA"/>
</dbReference>
<keyword evidence="4 6" id="KW-1133">Transmembrane helix</keyword>
<evidence type="ECO:0000256" key="6">
    <source>
        <dbReference type="SAM" id="Phobius"/>
    </source>
</evidence>
<reference evidence="7 8" key="1">
    <citation type="submission" date="2021-05" db="EMBL/GenBank/DDBJ databases">
        <title>Novel Bacillus species.</title>
        <authorList>
            <person name="Liu G."/>
        </authorList>
    </citation>
    <scope>NUCLEOTIDE SEQUENCE [LARGE SCALE GENOMIC DNA]</scope>
    <source>
        <strain evidence="7 8">FJAT-49732</strain>
    </source>
</reference>
<comment type="subcellular location">
    <subcellularLocation>
        <location evidence="1">Cell membrane</location>
        <topology evidence="1">Multi-pass membrane protein</topology>
    </subcellularLocation>
</comment>
<evidence type="ECO:0000256" key="2">
    <source>
        <dbReference type="ARBA" id="ARBA00022475"/>
    </source>
</evidence>
<proteinExistence type="predicted"/>
<name>A0A942TPC7_9BACI</name>
<dbReference type="RefSeq" id="WP_213112477.1">
    <property type="nucleotide sequence ID" value="NZ_JAGYPJ010000001.1"/>
</dbReference>
<evidence type="ECO:0000256" key="4">
    <source>
        <dbReference type="ARBA" id="ARBA00022989"/>
    </source>
</evidence>
<feature type="transmembrane region" description="Helical" evidence="6">
    <location>
        <begin position="105"/>
        <end position="126"/>
    </location>
</feature>
<protein>
    <submittedName>
        <fullName evidence="7">Cytochrome c oxidase assembly protein</fullName>
    </submittedName>
</protein>
<comment type="caution">
    <text evidence="7">The sequence shown here is derived from an EMBL/GenBank/DDBJ whole genome shotgun (WGS) entry which is preliminary data.</text>
</comment>
<evidence type="ECO:0000313" key="8">
    <source>
        <dbReference type="Proteomes" id="UP000682713"/>
    </source>
</evidence>
<dbReference type="GO" id="GO:0005886">
    <property type="term" value="C:plasma membrane"/>
    <property type="evidence" value="ECO:0007669"/>
    <property type="project" value="UniProtKB-SubCell"/>
</dbReference>
<dbReference type="Pfam" id="PF09678">
    <property type="entry name" value="Caa3_CtaG"/>
    <property type="match status" value="1"/>
</dbReference>
<evidence type="ECO:0000256" key="5">
    <source>
        <dbReference type="ARBA" id="ARBA00023136"/>
    </source>
</evidence>
<sequence>MFNSILLEGQLEWNFSLLFILAIIAILYALSLKHFTNIKIYDVRPVLFFISISLFFLVIGSPLSVISHLSFSFHMMQMSILYFIVPPLLLLGIPEKFIKYNFQSLASFALVSFAVLFFLYHMPFVLQTLYQFSFLHRGYTSLLFVLAVFMWWPIVMRRNKRFALLSGLLLTPACLLFIINGIMGGISNPFLQGLSLNLCLPEHMNVADLLPISINPRFDQIAGGIVMMGLHKFGLMLISNISHHL</sequence>